<feature type="region of interest" description="Disordered" evidence="1">
    <location>
        <begin position="234"/>
        <end position="297"/>
    </location>
</feature>
<dbReference type="AlphaFoldDB" id="A0A9W9SKX3"/>
<dbReference type="OrthoDB" id="20872at2759"/>
<dbReference type="InterPro" id="IPR029498">
    <property type="entry name" value="HeLo_dom"/>
</dbReference>
<dbReference type="InterPro" id="IPR038305">
    <property type="entry name" value="HeLo_sf"/>
</dbReference>
<dbReference type="Pfam" id="PF14479">
    <property type="entry name" value="HeLo"/>
    <property type="match status" value="1"/>
</dbReference>
<reference evidence="3" key="2">
    <citation type="journal article" date="2023" name="IMA Fungus">
        <title>Comparative genomic study of the Penicillium genus elucidates a diverse pangenome and 15 lateral gene transfer events.</title>
        <authorList>
            <person name="Petersen C."/>
            <person name="Sorensen T."/>
            <person name="Nielsen M.R."/>
            <person name="Sondergaard T.E."/>
            <person name="Sorensen J.L."/>
            <person name="Fitzpatrick D.A."/>
            <person name="Frisvad J.C."/>
            <person name="Nielsen K.L."/>
        </authorList>
    </citation>
    <scope>NUCLEOTIDE SEQUENCE</scope>
    <source>
        <strain evidence="3">IBT 29864</strain>
    </source>
</reference>
<dbReference type="Gene3D" id="1.20.120.1020">
    <property type="entry name" value="Prion-inhibition and propagation, HeLo domain"/>
    <property type="match status" value="1"/>
</dbReference>
<dbReference type="Proteomes" id="UP001147782">
    <property type="component" value="Unassembled WGS sequence"/>
</dbReference>
<evidence type="ECO:0000313" key="4">
    <source>
        <dbReference type="Proteomes" id="UP001147782"/>
    </source>
</evidence>
<name>A0A9W9SKX3_9EURO</name>
<comment type="caution">
    <text evidence="3">The sequence shown here is derived from an EMBL/GenBank/DDBJ whole genome shotgun (WGS) entry which is preliminary data.</text>
</comment>
<sequence>MGLTADTTTKKNPFDLCAYSELVYETMTLILDRFEDSGKMQNRYGCAGVNASQLGPDGPKSVFQQLSTSFNNFSAKSTSIDRARSTLIKKTHWVIRDHKKFETLIYDAKGYIDSLQDITKNLESHSIHDQKDVMTMGVRRINDTRALGWLSEVCIVDYPELSDAATSKAETITQASISNENQDERIIHGFVSENDNDSDGVSLNYVIASLEDMTVTQLKHELSTFRLQEKLRAKEAMQREEKNQSESEQLADDDDDEPGDESSLGGYKISENRPTKRGEQLQSRGGYFQGLCRPSIS</sequence>
<proteinExistence type="predicted"/>
<keyword evidence="4" id="KW-1185">Reference proteome</keyword>
<protein>
    <recommendedName>
        <fullName evidence="2">Prion-inhibition and propagation HeLo domain-containing protein</fullName>
    </recommendedName>
</protein>
<accession>A0A9W9SKX3</accession>
<gene>
    <name evidence="3" type="ORF">N7496_002545</name>
</gene>
<feature type="compositionally biased region" description="Basic and acidic residues" evidence="1">
    <location>
        <begin position="234"/>
        <end position="245"/>
    </location>
</feature>
<dbReference type="GeneID" id="81434653"/>
<feature type="domain" description="Prion-inhibition and propagation HeLo" evidence="2">
    <location>
        <begin position="20"/>
        <end position="147"/>
    </location>
</feature>
<evidence type="ECO:0000256" key="1">
    <source>
        <dbReference type="SAM" id="MobiDB-lite"/>
    </source>
</evidence>
<evidence type="ECO:0000259" key="2">
    <source>
        <dbReference type="Pfam" id="PF14479"/>
    </source>
</evidence>
<dbReference type="RefSeq" id="XP_056557688.1">
    <property type="nucleotide sequence ID" value="XM_056695476.1"/>
</dbReference>
<evidence type="ECO:0000313" key="3">
    <source>
        <dbReference type="EMBL" id="KAJ5380117.1"/>
    </source>
</evidence>
<organism evidence="3 4">
    <name type="scientific">Penicillium cataractarum</name>
    <dbReference type="NCBI Taxonomy" id="2100454"/>
    <lineage>
        <taxon>Eukaryota</taxon>
        <taxon>Fungi</taxon>
        <taxon>Dikarya</taxon>
        <taxon>Ascomycota</taxon>
        <taxon>Pezizomycotina</taxon>
        <taxon>Eurotiomycetes</taxon>
        <taxon>Eurotiomycetidae</taxon>
        <taxon>Eurotiales</taxon>
        <taxon>Aspergillaceae</taxon>
        <taxon>Penicillium</taxon>
    </lineage>
</organism>
<feature type="compositionally biased region" description="Acidic residues" evidence="1">
    <location>
        <begin position="249"/>
        <end position="260"/>
    </location>
</feature>
<reference evidence="3" key="1">
    <citation type="submission" date="2022-11" db="EMBL/GenBank/DDBJ databases">
        <authorList>
            <person name="Petersen C."/>
        </authorList>
    </citation>
    <scope>NUCLEOTIDE SEQUENCE</scope>
    <source>
        <strain evidence="3">IBT 29864</strain>
    </source>
</reference>
<dbReference type="EMBL" id="JAPZBS010000002">
    <property type="protein sequence ID" value="KAJ5380117.1"/>
    <property type="molecule type" value="Genomic_DNA"/>
</dbReference>
<feature type="compositionally biased region" description="Basic and acidic residues" evidence="1">
    <location>
        <begin position="270"/>
        <end position="279"/>
    </location>
</feature>